<name>A0A7L5DW54_9BACT</name>
<geneLocation type="plasmid" evidence="2 3">
    <name>unnamed1</name>
</geneLocation>
<keyword evidence="3" id="KW-1185">Reference proteome</keyword>
<dbReference type="KEGG" id="srho:HH216_24790"/>
<evidence type="ECO:0000313" key="2">
    <source>
        <dbReference type="EMBL" id="QJD81583.1"/>
    </source>
</evidence>
<feature type="domain" description="HTH-like" evidence="1">
    <location>
        <begin position="4"/>
        <end position="59"/>
    </location>
</feature>
<evidence type="ECO:0000313" key="3">
    <source>
        <dbReference type="Proteomes" id="UP000501128"/>
    </source>
</evidence>
<evidence type="ECO:0000259" key="1">
    <source>
        <dbReference type="Pfam" id="PF13276"/>
    </source>
</evidence>
<dbReference type="AlphaFoldDB" id="A0A7L5DW54"/>
<accession>A0A7L5DW54</accession>
<dbReference type="EMBL" id="CP051678">
    <property type="protein sequence ID" value="QJD81583.1"/>
    <property type="molecule type" value="Genomic_DNA"/>
</dbReference>
<sequence>MKQRQLLADIRQIRTQSQGRYGSPCIADELREQGVKASRNRVALLMCQAAIHSIMYKKYWVQATDSRHDI</sequence>
<gene>
    <name evidence="2" type="ORF">HH216_24790</name>
</gene>
<dbReference type="InterPro" id="IPR025948">
    <property type="entry name" value="HTH-like_dom"/>
</dbReference>
<keyword evidence="2" id="KW-0614">Plasmid</keyword>
<organism evidence="2 3">
    <name type="scientific">Spirosoma rhododendri</name>
    <dbReference type="NCBI Taxonomy" id="2728024"/>
    <lineage>
        <taxon>Bacteria</taxon>
        <taxon>Pseudomonadati</taxon>
        <taxon>Bacteroidota</taxon>
        <taxon>Cytophagia</taxon>
        <taxon>Cytophagales</taxon>
        <taxon>Cytophagaceae</taxon>
        <taxon>Spirosoma</taxon>
    </lineage>
</organism>
<dbReference type="RefSeq" id="WP_169553601.1">
    <property type="nucleotide sequence ID" value="NZ_CP051678.1"/>
</dbReference>
<reference evidence="2 3" key="1">
    <citation type="submission" date="2020-04" db="EMBL/GenBank/DDBJ databases">
        <title>Genome sequencing of novel species.</title>
        <authorList>
            <person name="Heo J."/>
            <person name="Kim S.-J."/>
            <person name="Kim J.-S."/>
            <person name="Hong S.-B."/>
            <person name="Kwon S.-W."/>
        </authorList>
    </citation>
    <scope>NUCLEOTIDE SEQUENCE [LARGE SCALE GENOMIC DNA]</scope>
    <source>
        <strain evidence="2 3">CJU-R4</strain>
        <plasmid evidence="2 3">unnamed1</plasmid>
    </source>
</reference>
<dbReference type="Pfam" id="PF13276">
    <property type="entry name" value="HTH_21"/>
    <property type="match status" value="1"/>
</dbReference>
<proteinExistence type="predicted"/>
<protein>
    <submittedName>
        <fullName evidence="2">Transposase</fullName>
    </submittedName>
</protein>
<dbReference type="Proteomes" id="UP000501128">
    <property type="component" value="Plasmid unnamed1"/>
</dbReference>